<keyword evidence="2" id="KW-0963">Cytoplasm</keyword>
<keyword evidence="2" id="KW-0159">Chromosome partition</keyword>
<dbReference type="AlphaFoldDB" id="A0A2N0VEJ8"/>
<dbReference type="Proteomes" id="UP000233398">
    <property type="component" value="Unassembled WGS sequence"/>
</dbReference>
<dbReference type="PANTHER" id="PTHR33969">
    <property type="entry name" value="SEGREGATION AND CONDENSATION PROTEIN A"/>
    <property type="match status" value="1"/>
</dbReference>
<dbReference type="GO" id="GO:0006260">
    <property type="term" value="P:DNA replication"/>
    <property type="evidence" value="ECO:0007669"/>
    <property type="project" value="UniProtKB-UniRule"/>
</dbReference>
<evidence type="ECO:0000256" key="2">
    <source>
        <dbReference type="HAMAP-Rule" id="MF_01805"/>
    </source>
</evidence>
<name>A0A2N0VEJ8_9BACT</name>
<evidence type="ECO:0000313" key="3">
    <source>
        <dbReference type="EMBL" id="PKD42625.1"/>
    </source>
</evidence>
<dbReference type="GO" id="GO:0007059">
    <property type="term" value="P:chromosome segregation"/>
    <property type="evidence" value="ECO:0007669"/>
    <property type="project" value="UniProtKB-UniRule"/>
</dbReference>
<dbReference type="GO" id="GO:0051301">
    <property type="term" value="P:cell division"/>
    <property type="evidence" value="ECO:0007669"/>
    <property type="project" value="UniProtKB-KW"/>
</dbReference>
<protein>
    <recommendedName>
        <fullName evidence="1 2">Segregation and condensation protein A</fullName>
    </recommendedName>
</protein>
<evidence type="ECO:0000256" key="1">
    <source>
        <dbReference type="ARBA" id="ARBA00044777"/>
    </source>
</evidence>
<keyword evidence="4" id="KW-1185">Reference proteome</keyword>
<dbReference type="Gene3D" id="6.10.250.2410">
    <property type="match status" value="1"/>
</dbReference>
<dbReference type="OrthoDB" id="9811016at2"/>
<dbReference type="EMBL" id="PISP01000006">
    <property type="protein sequence ID" value="PKD42625.1"/>
    <property type="molecule type" value="Genomic_DNA"/>
</dbReference>
<comment type="function">
    <text evidence="2">Participates in chromosomal partition during cell division. May act via the formation of a condensin-like complex containing Smc and ScpB that pull DNA away from mid-cell into both cell halves.</text>
</comment>
<dbReference type="InterPro" id="IPR003768">
    <property type="entry name" value="ScpA"/>
</dbReference>
<comment type="similarity">
    <text evidence="2">Belongs to the ScpA family.</text>
</comment>
<keyword evidence="2" id="KW-0131">Cell cycle</keyword>
<organism evidence="3 4">
    <name type="scientific">Rhodohalobacter barkolensis</name>
    <dbReference type="NCBI Taxonomy" id="2053187"/>
    <lineage>
        <taxon>Bacteria</taxon>
        <taxon>Pseudomonadati</taxon>
        <taxon>Balneolota</taxon>
        <taxon>Balneolia</taxon>
        <taxon>Balneolales</taxon>
        <taxon>Balneolaceae</taxon>
        <taxon>Rhodohalobacter</taxon>
    </lineage>
</organism>
<reference evidence="3 4" key="1">
    <citation type="submission" date="2017-11" db="EMBL/GenBank/DDBJ databases">
        <title>Rhodohalobacter 15182 sp. nov., isolated from a salt lake.</title>
        <authorList>
            <person name="Han S."/>
        </authorList>
    </citation>
    <scope>NUCLEOTIDE SEQUENCE [LARGE SCALE GENOMIC DNA]</scope>
    <source>
        <strain evidence="3 4">15182</strain>
    </source>
</reference>
<comment type="subcellular location">
    <subcellularLocation>
        <location evidence="2">Cytoplasm</location>
    </subcellularLocation>
    <text evidence="2">Associated with two foci at the outer edges of the nucleoid region in young cells, and at four foci within both cell halves in older cells.</text>
</comment>
<dbReference type="Pfam" id="PF02616">
    <property type="entry name" value="SMC_ScpA"/>
    <property type="match status" value="1"/>
</dbReference>
<comment type="subunit">
    <text evidence="2">Component of a cohesin-like complex composed of ScpA, ScpB and the Smc homodimer, in which ScpA and ScpB bind to the head domain of Smc. The presence of the three proteins is required for the association of the complex with DNA.</text>
</comment>
<gene>
    <name evidence="2" type="primary">scpA</name>
    <name evidence="3" type="ORF">CWD77_14550</name>
</gene>
<comment type="caution">
    <text evidence="3">The sequence shown here is derived from an EMBL/GenBank/DDBJ whole genome shotgun (WGS) entry which is preliminary data.</text>
</comment>
<accession>A0A2N0VEJ8</accession>
<sequence length="259" mass="30912">MYRVQLKNFEGPLDLLLFFIRRDELNIYDIPIYHITHEFLDYIRLMEELDLDVASEFIYMASMLMSIKAKMMLPRDPNDEDELDEDDPRYELVQKLLEYKRYKEMAEKLTIIDEETQKKYFRGYLEEDEVEKQATGEALKDVTLFDLMAAFRKVLADIKRQNVYHKVEKVQMTVEQQAEYVLTRLQDKGRTSFYDFCMELKTRTSIVVTFLAVLEMLKEQQINLFIEENDPTNFYIDLKPVDEIIGDSDPSKTFKSEFS</sequence>
<keyword evidence="2" id="KW-0132">Cell division</keyword>
<evidence type="ECO:0000313" key="4">
    <source>
        <dbReference type="Proteomes" id="UP000233398"/>
    </source>
</evidence>
<dbReference type="HAMAP" id="MF_01805">
    <property type="entry name" value="ScpA"/>
    <property type="match status" value="1"/>
</dbReference>
<dbReference type="PANTHER" id="PTHR33969:SF2">
    <property type="entry name" value="SEGREGATION AND CONDENSATION PROTEIN A"/>
    <property type="match status" value="1"/>
</dbReference>
<dbReference type="GO" id="GO:0005737">
    <property type="term" value="C:cytoplasm"/>
    <property type="evidence" value="ECO:0007669"/>
    <property type="project" value="UniProtKB-SubCell"/>
</dbReference>
<dbReference type="RefSeq" id="WP_101074322.1">
    <property type="nucleotide sequence ID" value="NZ_PISP01000006.1"/>
</dbReference>
<proteinExistence type="inferred from homology"/>